<keyword evidence="1" id="KW-0812">Transmembrane</keyword>
<dbReference type="EMBL" id="SLVM01000039">
    <property type="protein sequence ID" value="TCM75420.1"/>
    <property type="molecule type" value="Genomic_DNA"/>
</dbReference>
<feature type="transmembrane region" description="Helical" evidence="1">
    <location>
        <begin position="90"/>
        <end position="111"/>
    </location>
</feature>
<comment type="caution">
    <text evidence="2">The sequence shown here is derived from an EMBL/GenBank/DDBJ whole genome shotgun (WGS) entry which is preliminary data.</text>
</comment>
<dbReference type="RefSeq" id="WP_132696962.1">
    <property type="nucleotide sequence ID" value="NZ_SLVM01000039.1"/>
</dbReference>
<dbReference type="Proteomes" id="UP000295277">
    <property type="component" value="Unassembled WGS sequence"/>
</dbReference>
<evidence type="ECO:0000313" key="2">
    <source>
        <dbReference type="EMBL" id="TCM75420.1"/>
    </source>
</evidence>
<dbReference type="OrthoDB" id="7853329at2"/>
<evidence type="ECO:0000256" key="1">
    <source>
        <dbReference type="SAM" id="Phobius"/>
    </source>
</evidence>
<keyword evidence="1" id="KW-0472">Membrane</keyword>
<gene>
    <name evidence="2" type="ORF">EV216_1398</name>
</gene>
<protein>
    <submittedName>
        <fullName evidence="2">Uncharacterized protein</fullName>
    </submittedName>
</protein>
<feature type="transmembrane region" description="Helical" evidence="1">
    <location>
        <begin position="56"/>
        <end position="78"/>
    </location>
</feature>
<proteinExistence type="predicted"/>
<sequence>MVVSDTSFSARIARIEANRGLEAAPRNDAPPVLSGRGRNRRRSGLHMLVLNGREPLRIAVVFLIGVISAGMALSAAVNFGPVMPFQTMSWGMWIVAGVGGLLIALALGHLFQLGASSGSSITAAKLIGVGVGLSGMHNLAHWTPELATTLFGGKWVLAQLAQTEVNSLVLMAFTIQF</sequence>
<accession>A0A4V2R378</accession>
<keyword evidence="3" id="KW-1185">Reference proteome</keyword>
<keyword evidence="1" id="KW-1133">Transmembrane helix</keyword>
<evidence type="ECO:0000313" key="3">
    <source>
        <dbReference type="Proteomes" id="UP000295277"/>
    </source>
</evidence>
<name>A0A4V2R378_9RHOB</name>
<reference evidence="2 3" key="1">
    <citation type="submission" date="2019-03" db="EMBL/GenBank/DDBJ databases">
        <title>Genomic Encyclopedia of Type Strains, Phase IV (KMG-IV): sequencing the most valuable type-strain genomes for metagenomic binning, comparative biology and taxonomic classification.</title>
        <authorList>
            <person name="Goeker M."/>
        </authorList>
    </citation>
    <scope>NUCLEOTIDE SEQUENCE [LARGE SCALE GENOMIC DNA]</scope>
    <source>
        <strain evidence="2 3">DSM 21153</strain>
    </source>
</reference>
<dbReference type="AlphaFoldDB" id="A0A4V2R378"/>
<organism evidence="2 3">
    <name type="scientific">Rhodovulum steppense</name>
    <dbReference type="NCBI Taxonomy" id="540251"/>
    <lineage>
        <taxon>Bacteria</taxon>
        <taxon>Pseudomonadati</taxon>
        <taxon>Pseudomonadota</taxon>
        <taxon>Alphaproteobacteria</taxon>
        <taxon>Rhodobacterales</taxon>
        <taxon>Paracoccaceae</taxon>
        <taxon>Rhodovulum</taxon>
    </lineage>
</organism>